<dbReference type="EMBL" id="NWTM01000002">
    <property type="protein sequence ID" value="RYC41750.1"/>
    <property type="molecule type" value="Genomic_DNA"/>
</dbReference>
<dbReference type="AlphaFoldDB" id="A0A9X8JH25"/>
<dbReference type="SMART" id="SM00860">
    <property type="entry name" value="SMI1_KNR4"/>
    <property type="match status" value="1"/>
</dbReference>
<dbReference type="Pfam" id="PF09346">
    <property type="entry name" value="SMI1_KNR4"/>
    <property type="match status" value="1"/>
</dbReference>
<name>A0A9X8JH25_9GAMM</name>
<organism evidence="2 3">
    <name type="scientific">Pectobacterium zantedeschiae</name>
    <dbReference type="NCBI Taxonomy" id="2034769"/>
    <lineage>
        <taxon>Bacteria</taxon>
        <taxon>Pseudomonadati</taxon>
        <taxon>Pseudomonadota</taxon>
        <taxon>Gammaproteobacteria</taxon>
        <taxon>Enterobacterales</taxon>
        <taxon>Pectobacteriaceae</taxon>
        <taxon>Pectobacterium</taxon>
    </lineage>
</organism>
<feature type="domain" description="Knr4/Smi1-like" evidence="1">
    <location>
        <begin position="26"/>
        <end position="162"/>
    </location>
</feature>
<sequence length="187" mass="21317">MNEHWSVFETWLETHWPEGRKGLNPPATEQELEALEHALGTSLPEDYKACLRIHNGQDTYSGGIFENAEFLSTHAVLEQWEIWQSLLSDGQFEGIQSSPEDGIKTDWWNLKWIPFTHNGGGDHYCLDLDPAAGGQHGQIITMWHDMDDREKLSPSFASWFQNYVSDVIAGKYVYSDEYGGLTPIDEL</sequence>
<dbReference type="InterPro" id="IPR037883">
    <property type="entry name" value="Knr4/Smi1-like_sf"/>
</dbReference>
<dbReference type="PANTHER" id="PTHR47432:SF1">
    <property type="entry name" value="CELL WALL ASSEMBLY REGULATOR SMI1"/>
    <property type="match status" value="1"/>
</dbReference>
<dbReference type="InterPro" id="IPR018958">
    <property type="entry name" value="Knr4/Smi1-like_dom"/>
</dbReference>
<keyword evidence="3" id="KW-1185">Reference proteome</keyword>
<protein>
    <submittedName>
        <fullName evidence="2">Molybdenum cofactor biosynthesis protein MoeA</fullName>
    </submittedName>
</protein>
<dbReference type="SUPFAM" id="SSF160631">
    <property type="entry name" value="SMI1/KNR4-like"/>
    <property type="match status" value="1"/>
</dbReference>
<dbReference type="OrthoDB" id="7593948at2"/>
<dbReference type="Proteomes" id="UP001138460">
    <property type="component" value="Unassembled WGS sequence"/>
</dbReference>
<accession>A0A9X8JH25</accession>
<reference evidence="2 3" key="1">
    <citation type="journal article" date="2018" name="Syst. Appl. Microbiol.">
        <title>Pectobacterium zantedeschiae sp. nov. a new species of a soft rot pathogen isolated from Calla lily (Zantedeschia spp.).</title>
        <authorList>
            <person name="Waleron M."/>
            <person name="Misztak A."/>
            <person name="Waleron M."/>
            <person name="Franczuk M."/>
            <person name="Jonca J."/>
            <person name="Wielgomas B."/>
            <person name="Mikicinski A."/>
            <person name="Popovic T."/>
            <person name="Waleron K."/>
        </authorList>
    </citation>
    <scope>NUCLEOTIDE SEQUENCE [LARGE SCALE GENOMIC DNA]</scope>
    <source>
        <strain evidence="2 3">9M</strain>
    </source>
</reference>
<dbReference type="RefSeq" id="WP_129706542.1">
    <property type="nucleotide sequence ID" value="NZ_CP139172.1"/>
</dbReference>
<dbReference type="PANTHER" id="PTHR47432">
    <property type="entry name" value="CELL WALL ASSEMBLY REGULATOR SMI1"/>
    <property type="match status" value="1"/>
</dbReference>
<evidence type="ECO:0000313" key="2">
    <source>
        <dbReference type="EMBL" id="RYC41750.1"/>
    </source>
</evidence>
<proteinExistence type="predicted"/>
<dbReference type="InterPro" id="IPR051873">
    <property type="entry name" value="KNR4/SMI1_regulator"/>
</dbReference>
<evidence type="ECO:0000259" key="1">
    <source>
        <dbReference type="SMART" id="SM00860"/>
    </source>
</evidence>
<evidence type="ECO:0000313" key="3">
    <source>
        <dbReference type="Proteomes" id="UP001138460"/>
    </source>
</evidence>
<comment type="caution">
    <text evidence="2">The sequence shown here is derived from an EMBL/GenBank/DDBJ whole genome shotgun (WGS) entry which is preliminary data.</text>
</comment>
<dbReference type="Gene3D" id="3.40.1580.10">
    <property type="entry name" value="SMI1/KNR4-like"/>
    <property type="match status" value="1"/>
</dbReference>
<gene>
    <name evidence="2" type="ORF">CLR69_16685</name>
</gene>